<evidence type="ECO:0000313" key="3">
    <source>
        <dbReference type="Proteomes" id="UP001487740"/>
    </source>
</evidence>
<feature type="chain" id="PRO_5043765976" evidence="1">
    <location>
        <begin position="20"/>
        <end position="117"/>
    </location>
</feature>
<evidence type="ECO:0000256" key="1">
    <source>
        <dbReference type="SAM" id="SignalP"/>
    </source>
</evidence>
<sequence>MNQLAVFLLLAVASTMVDGDMMRKSIVFDKATPDVFYCPVDKPTSFEKMLVHSRPLAKLCEFDGNGLPGDYKSDCYNDVDESEYACKEKKRIMIRQETEEVEREMLQATTRAANNKV</sequence>
<dbReference type="Proteomes" id="UP001487740">
    <property type="component" value="Unassembled WGS sequence"/>
</dbReference>
<evidence type="ECO:0000313" key="2">
    <source>
        <dbReference type="EMBL" id="KAK8397587.1"/>
    </source>
</evidence>
<accession>A0AAW0UBU2</accession>
<feature type="signal peptide" evidence="1">
    <location>
        <begin position="1"/>
        <end position="19"/>
    </location>
</feature>
<protein>
    <submittedName>
        <fullName evidence="2">Uncharacterized protein</fullName>
    </submittedName>
</protein>
<keyword evidence="3" id="KW-1185">Reference proteome</keyword>
<reference evidence="2 3" key="1">
    <citation type="submission" date="2023-03" db="EMBL/GenBank/DDBJ databases">
        <title>High-quality genome of Scylla paramamosain provides insights in environmental adaptation.</title>
        <authorList>
            <person name="Zhang L."/>
        </authorList>
    </citation>
    <scope>NUCLEOTIDE SEQUENCE [LARGE SCALE GENOMIC DNA]</scope>
    <source>
        <strain evidence="2">LZ_2023a</strain>
        <tissue evidence="2">Muscle</tissue>
    </source>
</reference>
<name>A0AAW0UBU2_SCYPA</name>
<proteinExistence type="predicted"/>
<dbReference type="EMBL" id="JARAKH010000013">
    <property type="protein sequence ID" value="KAK8397587.1"/>
    <property type="molecule type" value="Genomic_DNA"/>
</dbReference>
<gene>
    <name evidence="2" type="ORF">O3P69_004394</name>
</gene>
<comment type="caution">
    <text evidence="2">The sequence shown here is derived from an EMBL/GenBank/DDBJ whole genome shotgun (WGS) entry which is preliminary data.</text>
</comment>
<dbReference type="AlphaFoldDB" id="A0AAW0UBU2"/>
<keyword evidence="1" id="KW-0732">Signal</keyword>
<organism evidence="2 3">
    <name type="scientific">Scylla paramamosain</name>
    <name type="common">Mud crab</name>
    <dbReference type="NCBI Taxonomy" id="85552"/>
    <lineage>
        <taxon>Eukaryota</taxon>
        <taxon>Metazoa</taxon>
        <taxon>Ecdysozoa</taxon>
        <taxon>Arthropoda</taxon>
        <taxon>Crustacea</taxon>
        <taxon>Multicrustacea</taxon>
        <taxon>Malacostraca</taxon>
        <taxon>Eumalacostraca</taxon>
        <taxon>Eucarida</taxon>
        <taxon>Decapoda</taxon>
        <taxon>Pleocyemata</taxon>
        <taxon>Brachyura</taxon>
        <taxon>Eubrachyura</taxon>
        <taxon>Portunoidea</taxon>
        <taxon>Portunidae</taxon>
        <taxon>Portuninae</taxon>
        <taxon>Scylla</taxon>
    </lineage>
</organism>